<dbReference type="Pfam" id="PF13149">
    <property type="entry name" value="Mfa_like_1"/>
    <property type="match status" value="1"/>
</dbReference>
<dbReference type="EMBL" id="CYZI01000019">
    <property type="protein sequence ID" value="CUO81609.1"/>
    <property type="molecule type" value="Genomic_DNA"/>
</dbReference>
<proteinExistence type="predicted"/>
<keyword evidence="1" id="KW-0449">Lipoprotein</keyword>
<dbReference type="Gene3D" id="2.60.40.2630">
    <property type="match status" value="1"/>
</dbReference>
<reference evidence="1 2" key="1">
    <citation type="submission" date="2015-09" db="EMBL/GenBank/DDBJ databases">
        <authorList>
            <consortium name="Pathogen Informatics"/>
        </authorList>
    </citation>
    <scope>NUCLEOTIDE SEQUENCE [LARGE SCALE GENOMIC DNA]</scope>
    <source>
        <strain evidence="1 2">2789STDY5834842</strain>
    </source>
</reference>
<name>A0A174I9C8_PHOVU</name>
<dbReference type="CDD" id="cd13120">
    <property type="entry name" value="BF2867_like_N"/>
    <property type="match status" value="1"/>
</dbReference>
<evidence type="ECO:0000313" key="2">
    <source>
        <dbReference type="Proteomes" id="UP000095333"/>
    </source>
</evidence>
<dbReference type="RefSeq" id="WP_057250448.1">
    <property type="nucleotide sequence ID" value="NZ_AP025232.1"/>
</dbReference>
<dbReference type="Gene3D" id="2.60.40.2620">
    <property type="entry name" value="Fimbrillin-like"/>
    <property type="match status" value="1"/>
</dbReference>
<accession>A0A174I9C8</accession>
<dbReference type="InterPro" id="IPR025049">
    <property type="entry name" value="Mfa-like_1"/>
</dbReference>
<protein>
    <submittedName>
        <fullName evidence="1">Putative exported lipoprotein</fullName>
    </submittedName>
</protein>
<evidence type="ECO:0000313" key="1">
    <source>
        <dbReference type="EMBL" id="CUO81609.1"/>
    </source>
</evidence>
<sequence length="304" mass="32633">MKKMFLFAACLAVLACSCSENEEGTVKDVRASLKINANIGAPAVSRAEKTAWEAGDKLGLYVCNGTLGTPYNQNAVYTNTPFTYSAAGWTSEEILLDENEATVFAYYPYDATLTTPSALPVDITTQTDHLYGQGDTKASILNRNVNITMKHALSQVVFRMKKTEGYRQEGVLTGITLKNVGSATPLYTRATMDISTGSLTRTTAGNVEFSAGATLTDKAVSFSSIVVPVDATAGKDMQAVFTIDGKQLQFTFPAGTKWERSYRNIYDIVLGNNGLVIGGADGSGVTIEPWTDDVKGEIQLVPVI</sequence>
<dbReference type="Proteomes" id="UP000095333">
    <property type="component" value="Unassembled WGS sequence"/>
</dbReference>
<dbReference type="PROSITE" id="PS51257">
    <property type="entry name" value="PROKAR_LIPOPROTEIN"/>
    <property type="match status" value="1"/>
</dbReference>
<dbReference type="InterPro" id="IPR042278">
    <property type="entry name" value="Mfa-like_1_N"/>
</dbReference>
<dbReference type="CDD" id="cd13121">
    <property type="entry name" value="BF2867_like_C"/>
    <property type="match status" value="1"/>
</dbReference>
<dbReference type="AlphaFoldDB" id="A0A174I9C8"/>
<organism evidence="1 2">
    <name type="scientific">Phocaeicola vulgatus</name>
    <name type="common">Bacteroides vulgatus</name>
    <dbReference type="NCBI Taxonomy" id="821"/>
    <lineage>
        <taxon>Bacteria</taxon>
        <taxon>Pseudomonadati</taxon>
        <taxon>Bacteroidota</taxon>
        <taxon>Bacteroidia</taxon>
        <taxon>Bacteroidales</taxon>
        <taxon>Bacteroidaceae</taxon>
        <taxon>Phocaeicola</taxon>
    </lineage>
</organism>
<gene>
    <name evidence="1" type="ORF">ERS852457_02841</name>
</gene>